<proteinExistence type="predicted"/>
<evidence type="ECO:0000313" key="1">
    <source>
        <dbReference type="EMBL" id="GAG19338.1"/>
    </source>
</evidence>
<dbReference type="AlphaFoldDB" id="X0W3Y6"/>
<protein>
    <submittedName>
        <fullName evidence="1">Uncharacterized protein</fullName>
    </submittedName>
</protein>
<name>X0W3Y6_9ZZZZ</name>
<organism evidence="1">
    <name type="scientific">marine sediment metagenome</name>
    <dbReference type="NCBI Taxonomy" id="412755"/>
    <lineage>
        <taxon>unclassified sequences</taxon>
        <taxon>metagenomes</taxon>
        <taxon>ecological metagenomes</taxon>
    </lineage>
</organism>
<sequence length="175" mass="20306">NDPSLLRNKEIKKLIDIYYNEKVVNKNSNQKSIQNSFNRISQMIDDLKQSQSSMKSKRADDGIPALKTEQVYIMVMHLAKIWGPISSVEKSVLMLFRDFLPVNGIRSLEFFASSFQEIQGGNVVAENVPRIENNDALRRHIVIPNEWLESKDRSKLENPEREKEYVKIETVLKKN</sequence>
<gene>
    <name evidence="1" type="ORF">S01H1_58402</name>
</gene>
<accession>X0W3Y6</accession>
<feature type="non-terminal residue" evidence="1">
    <location>
        <position position="1"/>
    </location>
</feature>
<reference evidence="1" key="1">
    <citation type="journal article" date="2014" name="Front. Microbiol.">
        <title>High frequency of phylogenetically diverse reductive dehalogenase-homologous genes in deep subseafloor sedimentary metagenomes.</title>
        <authorList>
            <person name="Kawai M."/>
            <person name="Futagami T."/>
            <person name="Toyoda A."/>
            <person name="Takaki Y."/>
            <person name="Nishi S."/>
            <person name="Hori S."/>
            <person name="Arai W."/>
            <person name="Tsubouchi T."/>
            <person name="Morono Y."/>
            <person name="Uchiyama I."/>
            <person name="Ito T."/>
            <person name="Fujiyama A."/>
            <person name="Inagaki F."/>
            <person name="Takami H."/>
        </authorList>
    </citation>
    <scope>NUCLEOTIDE SEQUENCE</scope>
    <source>
        <strain evidence="1">Expedition CK06-06</strain>
    </source>
</reference>
<dbReference type="EMBL" id="BARS01038152">
    <property type="protein sequence ID" value="GAG19338.1"/>
    <property type="molecule type" value="Genomic_DNA"/>
</dbReference>
<comment type="caution">
    <text evidence="1">The sequence shown here is derived from an EMBL/GenBank/DDBJ whole genome shotgun (WGS) entry which is preliminary data.</text>
</comment>